<reference evidence="2" key="1">
    <citation type="submission" date="2017-02" db="EMBL/GenBank/DDBJ databases">
        <title>Delving into the versatile metabolic prowess of the omnipresent phylum Bacteroidetes.</title>
        <authorList>
            <person name="Nobu M.K."/>
            <person name="Mei R."/>
            <person name="Narihiro T."/>
            <person name="Kuroda K."/>
            <person name="Liu W.-T."/>
        </authorList>
    </citation>
    <scope>NUCLEOTIDE SEQUENCE</scope>
    <source>
        <strain evidence="2">ADurb.Bin276</strain>
    </source>
</reference>
<sequence length="194" mass="21989">MLRMSNDWETLLWFYLSLSLLVVLILIFWIKAPEGSKTFQTALVSPSPINQGSLVIQLEKAEISRVSDSGKEWEIHTDDLSKDGENIYLNGVQGFLYQGNQPQYQVQAKKGQVDIENSDARLEDINLIKIDGGGSIVGESLTWLSNEQFMRIENVLVERKNVLIESKNLWYDLSRGILAFPEEVIITLKSEGNL</sequence>
<keyword evidence="1" id="KW-0472">Membrane</keyword>
<dbReference type="InterPro" id="IPR010664">
    <property type="entry name" value="LipoPS_assembly_LptC-rel"/>
</dbReference>
<keyword evidence="1" id="KW-0812">Transmembrane</keyword>
<gene>
    <name evidence="2" type="ORF">BWY41_02147</name>
</gene>
<evidence type="ECO:0000313" key="2">
    <source>
        <dbReference type="EMBL" id="OQA54319.1"/>
    </source>
</evidence>
<comment type="caution">
    <text evidence="2">The sequence shown here is derived from an EMBL/GenBank/DDBJ whole genome shotgun (WGS) entry which is preliminary data.</text>
</comment>
<dbReference type="EMBL" id="MWBQ01000218">
    <property type="protein sequence ID" value="OQA54319.1"/>
    <property type="molecule type" value="Genomic_DNA"/>
</dbReference>
<accession>A0A1V5SIE1</accession>
<feature type="transmembrane region" description="Helical" evidence="1">
    <location>
        <begin position="12"/>
        <end position="30"/>
    </location>
</feature>
<protein>
    <submittedName>
        <fullName evidence="2">Lipopolysaccharide-assembly, LptC-related</fullName>
    </submittedName>
</protein>
<evidence type="ECO:0000256" key="1">
    <source>
        <dbReference type="SAM" id="Phobius"/>
    </source>
</evidence>
<name>A0A1V5SIE1_9BACT</name>
<organism evidence="2">
    <name type="scientific">Candidatus Atribacter allofermentans</name>
    <dbReference type="NCBI Taxonomy" id="1852833"/>
    <lineage>
        <taxon>Bacteria</taxon>
        <taxon>Pseudomonadati</taxon>
        <taxon>Atribacterota</taxon>
        <taxon>Atribacteria</taxon>
        <taxon>Atribacterales</taxon>
        <taxon>Atribacteraceae</taxon>
        <taxon>Atribacter</taxon>
    </lineage>
</organism>
<keyword evidence="1" id="KW-1133">Transmembrane helix</keyword>
<dbReference type="Pfam" id="PF06835">
    <property type="entry name" value="LptC"/>
    <property type="match status" value="1"/>
</dbReference>
<dbReference type="AlphaFoldDB" id="A0A1V5SIE1"/>
<proteinExistence type="predicted"/>
<dbReference type="Proteomes" id="UP000485569">
    <property type="component" value="Unassembled WGS sequence"/>
</dbReference>